<sequence length="60" mass="6908">KTPFKLTTSRKPSLAYLYKIGSTAYMHKVSSKVEAKKDKLNTRVHVGYLVRFEGSTIYRI</sequence>
<feature type="non-terminal residue" evidence="1">
    <location>
        <position position="1"/>
    </location>
</feature>
<dbReference type="AlphaFoldDB" id="A0A6A5YFA6"/>
<reference evidence="1" key="1">
    <citation type="journal article" date="2020" name="Stud. Mycol.">
        <title>101 Dothideomycetes genomes: a test case for predicting lifestyles and emergence of pathogens.</title>
        <authorList>
            <person name="Haridas S."/>
            <person name="Albert R."/>
            <person name="Binder M."/>
            <person name="Bloem J."/>
            <person name="Labutti K."/>
            <person name="Salamov A."/>
            <person name="Andreopoulos B."/>
            <person name="Baker S."/>
            <person name="Barry K."/>
            <person name="Bills G."/>
            <person name="Bluhm B."/>
            <person name="Cannon C."/>
            <person name="Castanera R."/>
            <person name="Culley D."/>
            <person name="Daum C."/>
            <person name="Ezra D."/>
            <person name="Gonzalez J."/>
            <person name="Henrissat B."/>
            <person name="Kuo A."/>
            <person name="Liang C."/>
            <person name="Lipzen A."/>
            <person name="Lutzoni F."/>
            <person name="Magnuson J."/>
            <person name="Mondo S."/>
            <person name="Nolan M."/>
            <person name="Ohm R."/>
            <person name="Pangilinan J."/>
            <person name="Park H.-J."/>
            <person name="Ramirez L."/>
            <person name="Alfaro M."/>
            <person name="Sun H."/>
            <person name="Tritt A."/>
            <person name="Yoshinaga Y."/>
            <person name="Zwiers L.-H."/>
            <person name="Turgeon B."/>
            <person name="Goodwin S."/>
            <person name="Spatafora J."/>
            <person name="Crous P."/>
            <person name="Grigoriev I."/>
        </authorList>
    </citation>
    <scope>NUCLEOTIDE SEQUENCE</scope>
    <source>
        <strain evidence="1">CBS 121410</strain>
    </source>
</reference>
<name>A0A6A5YFA6_9PEZI</name>
<accession>A0A6A5YFA6</accession>
<evidence type="ECO:0000313" key="1">
    <source>
        <dbReference type="EMBL" id="KAF2089481.1"/>
    </source>
</evidence>
<protein>
    <submittedName>
        <fullName evidence="1">Uncharacterized protein</fullName>
    </submittedName>
</protein>
<dbReference type="OrthoDB" id="3943081at2759"/>
<keyword evidence="2" id="KW-1185">Reference proteome</keyword>
<dbReference type="EMBL" id="ML978714">
    <property type="protein sequence ID" value="KAF2089481.1"/>
    <property type="molecule type" value="Genomic_DNA"/>
</dbReference>
<proteinExistence type="predicted"/>
<organism evidence="1 2">
    <name type="scientific">Saccharata proteae CBS 121410</name>
    <dbReference type="NCBI Taxonomy" id="1314787"/>
    <lineage>
        <taxon>Eukaryota</taxon>
        <taxon>Fungi</taxon>
        <taxon>Dikarya</taxon>
        <taxon>Ascomycota</taxon>
        <taxon>Pezizomycotina</taxon>
        <taxon>Dothideomycetes</taxon>
        <taxon>Dothideomycetes incertae sedis</taxon>
        <taxon>Botryosphaeriales</taxon>
        <taxon>Saccharataceae</taxon>
        <taxon>Saccharata</taxon>
    </lineage>
</organism>
<evidence type="ECO:0000313" key="2">
    <source>
        <dbReference type="Proteomes" id="UP000799776"/>
    </source>
</evidence>
<gene>
    <name evidence="1" type="ORF">K490DRAFT_37654</name>
</gene>
<dbReference type="Proteomes" id="UP000799776">
    <property type="component" value="Unassembled WGS sequence"/>
</dbReference>